<feature type="domain" description="Xylanase inhibitor C-terminal" evidence="4">
    <location>
        <begin position="122"/>
        <end position="243"/>
    </location>
</feature>
<evidence type="ECO:0000256" key="1">
    <source>
        <dbReference type="ARBA" id="ARBA00022670"/>
    </source>
</evidence>
<feature type="signal peptide" evidence="3">
    <location>
        <begin position="1"/>
        <end position="19"/>
    </location>
</feature>
<accession>A0A3L6SA98</accession>
<keyword evidence="2" id="KW-0378">Hydrolase</keyword>
<sequence>MAAISLLVAALALAASLDALVPVPVAMAGQPRSRLKAASGTTPLGSKVYACRVGASSSGMEAILGLGWRGAQSLQGFSYSVSSNGKISVWPPPARGGGRRSTGTGTGTVALLSDPRNYPDLYYVNVIGIEVGEDLQQVPFPQGALDLRQDGSGGGVFLSTTMPLTLLNGRVYDSLIQTLKASMPAASIITRSELSPRQLCYRSGTQTPTITLVLDGGAATMKLPAENCWYKQPSDGSACLATLVILQSAHKPPPSFRIILQYTKKASNLQCLIVYILETLIPMLKYEHVN</sequence>
<dbReference type="GO" id="GO:0005576">
    <property type="term" value="C:extracellular region"/>
    <property type="evidence" value="ECO:0007669"/>
    <property type="project" value="TreeGrafter"/>
</dbReference>
<name>A0A3L6SA98_PANMI</name>
<dbReference type="Gene3D" id="2.40.70.10">
    <property type="entry name" value="Acid Proteases"/>
    <property type="match status" value="1"/>
</dbReference>
<dbReference type="Proteomes" id="UP000275267">
    <property type="component" value="Unassembled WGS sequence"/>
</dbReference>
<organism evidence="5 6">
    <name type="scientific">Panicum miliaceum</name>
    <name type="common">Proso millet</name>
    <name type="synonym">Broomcorn millet</name>
    <dbReference type="NCBI Taxonomy" id="4540"/>
    <lineage>
        <taxon>Eukaryota</taxon>
        <taxon>Viridiplantae</taxon>
        <taxon>Streptophyta</taxon>
        <taxon>Embryophyta</taxon>
        <taxon>Tracheophyta</taxon>
        <taxon>Spermatophyta</taxon>
        <taxon>Magnoliopsida</taxon>
        <taxon>Liliopsida</taxon>
        <taxon>Poales</taxon>
        <taxon>Poaceae</taxon>
        <taxon>PACMAD clade</taxon>
        <taxon>Panicoideae</taxon>
        <taxon>Panicodae</taxon>
        <taxon>Paniceae</taxon>
        <taxon>Panicinae</taxon>
        <taxon>Panicum</taxon>
        <taxon>Panicum sect. Panicum</taxon>
    </lineage>
</organism>
<evidence type="ECO:0000313" key="6">
    <source>
        <dbReference type="Proteomes" id="UP000275267"/>
    </source>
</evidence>
<evidence type="ECO:0000256" key="2">
    <source>
        <dbReference type="ARBA" id="ARBA00022801"/>
    </source>
</evidence>
<proteinExistence type="predicted"/>
<dbReference type="EMBL" id="PQIB02000005">
    <property type="protein sequence ID" value="RLN17930.1"/>
    <property type="molecule type" value="Genomic_DNA"/>
</dbReference>
<dbReference type="InterPro" id="IPR032799">
    <property type="entry name" value="TAXi_C"/>
</dbReference>
<dbReference type="STRING" id="4540.A0A3L6SA98"/>
<dbReference type="GO" id="GO:0006508">
    <property type="term" value="P:proteolysis"/>
    <property type="evidence" value="ECO:0007669"/>
    <property type="project" value="UniProtKB-KW"/>
</dbReference>
<keyword evidence="6" id="KW-1185">Reference proteome</keyword>
<evidence type="ECO:0000256" key="3">
    <source>
        <dbReference type="SAM" id="SignalP"/>
    </source>
</evidence>
<dbReference type="InterPro" id="IPR051708">
    <property type="entry name" value="Plant_Aspart_Prot_A1"/>
</dbReference>
<gene>
    <name evidence="5" type="ORF">C2845_PM02G13290</name>
</gene>
<dbReference type="PANTHER" id="PTHR47967">
    <property type="entry name" value="OS07G0603500 PROTEIN-RELATED"/>
    <property type="match status" value="1"/>
</dbReference>
<evidence type="ECO:0000259" key="4">
    <source>
        <dbReference type="Pfam" id="PF14541"/>
    </source>
</evidence>
<dbReference type="OrthoDB" id="696385at2759"/>
<feature type="chain" id="PRO_5018324786" evidence="3">
    <location>
        <begin position="20"/>
        <end position="290"/>
    </location>
</feature>
<dbReference type="Pfam" id="PF14541">
    <property type="entry name" value="TAXi_C"/>
    <property type="match status" value="1"/>
</dbReference>
<protein>
    <submittedName>
        <fullName evidence="5">Aspartic proteinase nepenthesin-2</fullName>
    </submittedName>
</protein>
<evidence type="ECO:0000313" key="5">
    <source>
        <dbReference type="EMBL" id="RLN17930.1"/>
    </source>
</evidence>
<dbReference type="AlphaFoldDB" id="A0A3L6SA98"/>
<reference evidence="6" key="1">
    <citation type="journal article" date="2019" name="Nat. Commun.">
        <title>The genome of broomcorn millet.</title>
        <authorList>
            <person name="Zou C."/>
            <person name="Miki D."/>
            <person name="Li D."/>
            <person name="Tang Q."/>
            <person name="Xiao L."/>
            <person name="Rajput S."/>
            <person name="Deng P."/>
            <person name="Jia W."/>
            <person name="Huang R."/>
            <person name="Zhang M."/>
            <person name="Sun Y."/>
            <person name="Hu J."/>
            <person name="Fu X."/>
            <person name="Schnable P.S."/>
            <person name="Li F."/>
            <person name="Zhang H."/>
            <person name="Feng B."/>
            <person name="Zhu X."/>
            <person name="Liu R."/>
            <person name="Schnable J.C."/>
            <person name="Zhu J.-K."/>
            <person name="Zhang H."/>
        </authorList>
    </citation>
    <scope>NUCLEOTIDE SEQUENCE [LARGE SCALE GENOMIC DNA]</scope>
</reference>
<keyword evidence="3" id="KW-0732">Signal</keyword>
<dbReference type="PANTHER" id="PTHR47967:SF134">
    <property type="entry name" value="XYLANASE INHIBITOR C-TERMINAL DOMAIN-CONTAINING PROTEIN"/>
    <property type="match status" value="1"/>
</dbReference>
<dbReference type="InterPro" id="IPR021109">
    <property type="entry name" value="Peptidase_aspartic_dom_sf"/>
</dbReference>
<comment type="caution">
    <text evidence="5">The sequence shown here is derived from an EMBL/GenBank/DDBJ whole genome shotgun (WGS) entry which is preliminary data.</text>
</comment>
<dbReference type="SUPFAM" id="SSF50630">
    <property type="entry name" value="Acid proteases"/>
    <property type="match status" value="1"/>
</dbReference>
<dbReference type="GO" id="GO:0008233">
    <property type="term" value="F:peptidase activity"/>
    <property type="evidence" value="ECO:0007669"/>
    <property type="project" value="UniProtKB-KW"/>
</dbReference>
<keyword evidence="1" id="KW-0645">Protease</keyword>